<accession>A0A6H1ZUK9</accession>
<evidence type="ECO:0000256" key="1">
    <source>
        <dbReference type="SAM" id="MobiDB-lite"/>
    </source>
</evidence>
<evidence type="ECO:0000313" key="2">
    <source>
        <dbReference type="EMBL" id="QJA51007.1"/>
    </source>
</evidence>
<evidence type="ECO:0008006" key="3">
    <source>
        <dbReference type="Google" id="ProtNLM"/>
    </source>
</evidence>
<reference evidence="2" key="1">
    <citation type="submission" date="2020-03" db="EMBL/GenBank/DDBJ databases">
        <title>The deep terrestrial virosphere.</title>
        <authorList>
            <person name="Holmfeldt K."/>
            <person name="Nilsson E."/>
            <person name="Simone D."/>
            <person name="Lopez-Fernandez M."/>
            <person name="Wu X."/>
            <person name="de Brujin I."/>
            <person name="Lundin D."/>
            <person name="Andersson A."/>
            <person name="Bertilsson S."/>
            <person name="Dopson M."/>
        </authorList>
    </citation>
    <scope>NUCLEOTIDE SEQUENCE</scope>
    <source>
        <strain evidence="2">TM448A01949</strain>
    </source>
</reference>
<dbReference type="AlphaFoldDB" id="A0A6H1ZUK9"/>
<sequence>MARKDNVIPIKVDAKDVDTVVEEEPYQELIPPDSKAAAVGEKIWQIFEEVVEDKQNQGLHDRWIRNYELGRNKHWRYESKKVSLISANLLYIHRQRTVNQLTDNHPTFNVRAVGKIEDEDRQKIDALKYAATYWWQETEQQGSLADSIWNGETYGSTIEWVRFNPELEMGIGEVETILVDPFYFGTYPVNERDNQKALVNMVYMPMHLQDAKKRWPDHADKIRTDSDILAELGDERKEMAAGTSKGKAQTITLGGVVKRLLGYSKEAASGYENQCLIIICYVKDYTMVKAKFSDMPDQQFQTPKYTGGIRQIITCNQGELVLEDKDNPNVNPDLDPEQQMLTYLYDKFPFTRVNSLQETTQAWGPSDFEQLEALNMELDKSLSQFNTAKDRVARAKVINPKTSGVPNEHITNYLGIINPTNVNHGIAYLESQAVNQDLLLAINMYKEFFFLVAGSFELEQAQTPGKDVIAYKAIAALLERAATMMRGKIRSYSKMIRERGRMYLSHLMNFYTEDRWISYEEAGETQQMPVNGSQLILPSRLTVVSGSTMPVSEVQQREEALILSKLGQIDQQALLEALDYPDRRAIIKRMRMGPIGMYLTKLQHVLPPQIMQLLTQIAKMDDKDFAKAMEKGEIQPIQIPGEQLNPGQVKAFMEMKVMEAELQEKMAQAAKTKADAEKVAADRALVAEQIVTERVRQRVAMAGIKLDEEKLKLERAKVVDELEKGEKEMNLNVVDRAHKSMEMGLKYHKDKAQGGSYNERGLKSNNLDVLE</sequence>
<gene>
    <name evidence="2" type="ORF">TM448A01949_0003</name>
</gene>
<protein>
    <recommendedName>
        <fullName evidence="3">Portal protein</fullName>
    </recommendedName>
</protein>
<dbReference type="EMBL" id="MT144231">
    <property type="protein sequence ID" value="QJA51007.1"/>
    <property type="molecule type" value="Genomic_DNA"/>
</dbReference>
<organism evidence="2">
    <name type="scientific">viral metagenome</name>
    <dbReference type="NCBI Taxonomy" id="1070528"/>
    <lineage>
        <taxon>unclassified sequences</taxon>
        <taxon>metagenomes</taxon>
        <taxon>organismal metagenomes</taxon>
    </lineage>
</organism>
<name>A0A6H1ZUK9_9ZZZZ</name>
<proteinExistence type="predicted"/>
<feature type="region of interest" description="Disordered" evidence="1">
    <location>
        <begin position="748"/>
        <end position="771"/>
    </location>
</feature>